<dbReference type="AlphaFoldDB" id="A0AAV4BFF3"/>
<name>A0AAV4BFF3_9GAST</name>
<evidence type="ECO:0000313" key="1">
    <source>
        <dbReference type="EMBL" id="GFO17536.1"/>
    </source>
</evidence>
<gene>
    <name evidence="1" type="ORF">PoB_004404100</name>
</gene>
<dbReference type="EMBL" id="BLXT01004833">
    <property type="protein sequence ID" value="GFO17536.1"/>
    <property type="molecule type" value="Genomic_DNA"/>
</dbReference>
<protein>
    <submittedName>
        <fullName evidence="1">Uncharacterized protein</fullName>
    </submittedName>
</protein>
<keyword evidence="2" id="KW-1185">Reference proteome</keyword>
<evidence type="ECO:0000313" key="2">
    <source>
        <dbReference type="Proteomes" id="UP000735302"/>
    </source>
</evidence>
<organism evidence="1 2">
    <name type="scientific">Plakobranchus ocellatus</name>
    <dbReference type="NCBI Taxonomy" id="259542"/>
    <lineage>
        <taxon>Eukaryota</taxon>
        <taxon>Metazoa</taxon>
        <taxon>Spiralia</taxon>
        <taxon>Lophotrochozoa</taxon>
        <taxon>Mollusca</taxon>
        <taxon>Gastropoda</taxon>
        <taxon>Heterobranchia</taxon>
        <taxon>Euthyneura</taxon>
        <taxon>Panpulmonata</taxon>
        <taxon>Sacoglossa</taxon>
        <taxon>Placobranchoidea</taxon>
        <taxon>Plakobranchidae</taxon>
        <taxon>Plakobranchus</taxon>
    </lineage>
</organism>
<reference evidence="1 2" key="1">
    <citation type="journal article" date="2021" name="Elife">
        <title>Chloroplast acquisition without the gene transfer in kleptoplastic sea slugs, Plakobranchus ocellatus.</title>
        <authorList>
            <person name="Maeda T."/>
            <person name="Takahashi S."/>
            <person name="Yoshida T."/>
            <person name="Shimamura S."/>
            <person name="Takaki Y."/>
            <person name="Nagai Y."/>
            <person name="Toyoda A."/>
            <person name="Suzuki Y."/>
            <person name="Arimoto A."/>
            <person name="Ishii H."/>
            <person name="Satoh N."/>
            <person name="Nishiyama T."/>
            <person name="Hasebe M."/>
            <person name="Maruyama T."/>
            <person name="Minagawa J."/>
            <person name="Obokata J."/>
            <person name="Shigenobu S."/>
        </authorList>
    </citation>
    <scope>NUCLEOTIDE SEQUENCE [LARGE SCALE GENOMIC DNA]</scope>
</reference>
<accession>A0AAV4BFF3</accession>
<sequence>MKMNYWAQHGKLIDEHNSSSKWCVNYRGKEKWKNRGLKPRKGLWRFKSDGENWPETTSIGAGNGGMERISWWPVLRRGVGKARDDH</sequence>
<dbReference type="Proteomes" id="UP000735302">
    <property type="component" value="Unassembled WGS sequence"/>
</dbReference>
<comment type="caution">
    <text evidence="1">The sequence shown here is derived from an EMBL/GenBank/DDBJ whole genome shotgun (WGS) entry which is preliminary data.</text>
</comment>
<proteinExistence type="predicted"/>